<keyword evidence="8" id="KW-0175">Coiled coil</keyword>
<dbReference type="GO" id="GO:0030171">
    <property type="term" value="F:voltage-gated proton channel activity"/>
    <property type="evidence" value="ECO:0007669"/>
    <property type="project" value="InterPro"/>
</dbReference>
<evidence type="ECO:0000256" key="10">
    <source>
        <dbReference type="ARBA" id="ARBA00023136"/>
    </source>
</evidence>
<accession>A0A4Z2DX99</accession>
<gene>
    <name evidence="16" type="ORF">EWB00_010931</name>
</gene>
<evidence type="ECO:0000256" key="7">
    <source>
        <dbReference type="ARBA" id="ARBA00022989"/>
    </source>
</evidence>
<evidence type="ECO:0000256" key="9">
    <source>
        <dbReference type="ARBA" id="ARBA00023065"/>
    </source>
</evidence>
<evidence type="ECO:0000256" key="12">
    <source>
        <dbReference type="ARBA" id="ARBA00031989"/>
    </source>
</evidence>
<keyword evidence="5 14" id="KW-0812">Transmembrane</keyword>
<keyword evidence="3" id="KW-0813">Transport</keyword>
<evidence type="ECO:0000256" key="1">
    <source>
        <dbReference type="ARBA" id="ARBA00004651"/>
    </source>
</evidence>
<keyword evidence="7 14" id="KW-1133">Transmembrane helix</keyword>
<dbReference type="GO" id="GO:0005886">
    <property type="term" value="C:plasma membrane"/>
    <property type="evidence" value="ECO:0007669"/>
    <property type="project" value="UniProtKB-SubCell"/>
</dbReference>
<evidence type="ECO:0000313" key="17">
    <source>
        <dbReference type="Proteomes" id="UP000311919"/>
    </source>
</evidence>
<organism evidence="16 17">
    <name type="scientific">Schistosoma japonicum</name>
    <name type="common">Blood fluke</name>
    <dbReference type="NCBI Taxonomy" id="6182"/>
    <lineage>
        <taxon>Eukaryota</taxon>
        <taxon>Metazoa</taxon>
        <taxon>Spiralia</taxon>
        <taxon>Lophotrochozoa</taxon>
        <taxon>Platyhelminthes</taxon>
        <taxon>Trematoda</taxon>
        <taxon>Digenea</taxon>
        <taxon>Strigeidida</taxon>
        <taxon>Schistosomatoidea</taxon>
        <taxon>Schistosomatidae</taxon>
        <taxon>Schistosoma</taxon>
    </lineage>
</organism>
<dbReference type="GO" id="GO:0034702">
    <property type="term" value="C:monoatomic ion channel complex"/>
    <property type="evidence" value="ECO:0007669"/>
    <property type="project" value="UniProtKB-KW"/>
</dbReference>
<name>A0A4Z2DX99_SCHJA</name>
<evidence type="ECO:0000256" key="5">
    <source>
        <dbReference type="ARBA" id="ARBA00022692"/>
    </source>
</evidence>
<comment type="subcellular location">
    <subcellularLocation>
        <location evidence="1">Cell membrane</location>
        <topology evidence="1">Multi-pass membrane protein</topology>
    </subcellularLocation>
</comment>
<evidence type="ECO:0000256" key="14">
    <source>
        <dbReference type="SAM" id="Phobius"/>
    </source>
</evidence>
<reference evidence="16 17" key="1">
    <citation type="submission" date="2019-03" db="EMBL/GenBank/DDBJ databases">
        <title>An improved genome assembly of the fluke Schistosoma japonicum.</title>
        <authorList>
            <person name="Hu W."/>
            <person name="Luo F."/>
            <person name="Yin M."/>
            <person name="Mo X."/>
            <person name="Sun C."/>
            <person name="Wu Q."/>
            <person name="Zhu B."/>
            <person name="Xiang M."/>
            <person name="Wang J."/>
            <person name="Wang Y."/>
            <person name="Zhang T."/>
            <person name="Xu B."/>
            <person name="Zheng H."/>
            <person name="Feng Z."/>
        </authorList>
    </citation>
    <scope>NUCLEOTIDE SEQUENCE [LARGE SCALE GENOMIC DNA]</scope>
    <source>
        <strain evidence="16">HuSjv2</strain>
        <tissue evidence="16">Worms</tissue>
    </source>
</reference>
<protein>
    <recommendedName>
        <fullName evidence="2">Voltage-gated hydrogen channel 1</fullName>
    </recommendedName>
    <alternativeName>
        <fullName evidence="12">Hydrogen voltage-gated channel 1</fullName>
    </alternativeName>
</protein>
<evidence type="ECO:0000259" key="15">
    <source>
        <dbReference type="Pfam" id="PF00520"/>
    </source>
</evidence>
<comment type="caution">
    <text evidence="16">The sequence shown here is derived from an EMBL/GenBank/DDBJ whole genome shotgun (WGS) entry which is preliminary data.</text>
</comment>
<keyword evidence="4" id="KW-1003">Cell membrane</keyword>
<dbReference type="Proteomes" id="UP000311919">
    <property type="component" value="Unassembled WGS sequence"/>
</dbReference>
<dbReference type="EMBL" id="SKCS01000009">
    <property type="protein sequence ID" value="TNN21175.1"/>
    <property type="molecule type" value="Genomic_DNA"/>
</dbReference>
<evidence type="ECO:0000256" key="8">
    <source>
        <dbReference type="ARBA" id="ARBA00023054"/>
    </source>
</evidence>
<dbReference type="InterPro" id="IPR031846">
    <property type="entry name" value="Hvcn1"/>
</dbReference>
<keyword evidence="6" id="KW-0851">Voltage-gated channel</keyword>
<feature type="domain" description="Ion transport" evidence="15">
    <location>
        <begin position="354"/>
        <end position="437"/>
    </location>
</feature>
<dbReference type="Gene3D" id="1.20.120.350">
    <property type="entry name" value="Voltage-gated potassium channels. Chain C"/>
    <property type="match status" value="1"/>
</dbReference>
<dbReference type="InterPro" id="IPR027359">
    <property type="entry name" value="Volt_channel_dom_sf"/>
</dbReference>
<feature type="compositionally biased region" description="Basic and acidic residues" evidence="13">
    <location>
        <begin position="756"/>
        <end position="772"/>
    </location>
</feature>
<feature type="transmembrane region" description="Helical" evidence="14">
    <location>
        <begin position="356"/>
        <end position="378"/>
    </location>
</feature>
<feature type="compositionally biased region" description="Polar residues" evidence="13">
    <location>
        <begin position="773"/>
        <end position="783"/>
    </location>
</feature>
<evidence type="ECO:0000256" key="11">
    <source>
        <dbReference type="ARBA" id="ARBA00023303"/>
    </source>
</evidence>
<evidence type="ECO:0000256" key="2">
    <source>
        <dbReference type="ARBA" id="ARBA00015897"/>
    </source>
</evidence>
<dbReference type="EMBL" id="SKCS01000009">
    <property type="protein sequence ID" value="TNN21174.1"/>
    <property type="molecule type" value="Genomic_DNA"/>
</dbReference>
<evidence type="ECO:0000256" key="3">
    <source>
        <dbReference type="ARBA" id="ARBA00022448"/>
    </source>
</evidence>
<dbReference type="InterPro" id="IPR005821">
    <property type="entry name" value="Ion_trans_dom"/>
</dbReference>
<evidence type="ECO:0000313" key="16">
    <source>
        <dbReference type="EMBL" id="TNN21174.1"/>
    </source>
</evidence>
<keyword evidence="17" id="KW-1185">Reference proteome</keyword>
<sequence length="959" mass="111516">MLKIKSIMPAYGIHKHVTEKTVDSNNVSEAEDYERFEYNYGWARSRKFLKQLVKDNIDLSLVEQEILRHTKNKKPKTWRQYFLVCLRSNILQIFMSLLVLLDAGIVISEIVLEIQSLQTYKSNFRTQLEEFRDIVCALMHGTIPSVELPSQCYSEGYEQRFEKTNVRLNFTFYDKFVQNQTSPAQHINRLKIFTEESNYTNPSPRIESGHHYHLRNHLEKDDELLTDICNFFSHWHRNYGPSIKCFLNSEIDTIIQSIFSHSSSFNVSPKLTVTKNQSSVYLNNRTEHFQVKKTTDFYSTTSPVFSSVNFTDMYKNASVNGLNFHSDSIQFEGFCGDSYVQRRQLGARAMHEASEILHYLSIAITTLFFLCVLLKLICLGKEFFRDTNEYFDGAIIVASLASDVLYVRYVSETAAAMVVLLLWRIIRIINALMMHKKQQYEFRIAMQKRSRRILGRKMEVLRTEKEMQDKHILAFENLLKEMGVSSDIVRKCKPMYKKYTKEQTNNALKSIAALTTGFMGGLVGAPSHVQDVISKYGKNQFSSAQNFTHSTLKQSESLNTISKYQRQSVPRLVHIQLPKSKQSQNHHMCSNCEKHTNYSFEDRDHISDETKLPSTAQPTNDDDINLNNLFKRPRAFSLNPQEHWNSLQEKQFQSLLLQSESTTKLTKSLQPMENLDNADMLHEKSEKSTTSIFVRHTSEDTLNENLTTYYFVDSFRGHHFLKTIPNILKKALNKRKHRTNILQEEGEINEHINSTEEKQGKKYPSHGKEHFQRTNSSYPRTQTNSTVKEVLEIDDLSPIYNLSASNECMNSPKEVIYMKENQTDSHINENYLTTSFVSQSLDETFCRLTDVNDNNSDNFTKQHIKPTHGINNNVNNIHNKLITNRKESDEQIWILQPGYIWCQNENQAKLSTKKNKYSPSQSPCKEKSRTNKIKQLFSRCKTVHKDPKMLWSKSQLTNS</sequence>
<dbReference type="PANTHER" id="PTHR46480:SF1">
    <property type="entry name" value="VOLTAGE-GATED HYDROGEN CHANNEL 1"/>
    <property type="match status" value="1"/>
</dbReference>
<dbReference type="Pfam" id="PF00520">
    <property type="entry name" value="Ion_trans"/>
    <property type="match status" value="1"/>
</dbReference>
<proteinExistence type="predicted"/>
<dbReference type="OrthoDB" id="427456at2759"/>
<evidence type="ECO:0000256" key="13">
    <source>
        <dbReference type="SAM" id="MobiDB-lite"/>
    </source>
</evidence>
<feature type="region of interest" description="Disordered" evidence="13">
    <location>
        <begin position="756"/>
        <end position="783"/>
    </location>
</feature>
<keyword evidence="10 14" id="KW-0472">Membrane</keyword>
<dbReference type="AlphaFoldDB" id="A0A4Z2DX99"/>
<evidence type="ECO:0000256" key="6">
    <source>
        <dbReference type="ARBA" id="ARBA00022882"/>
    </source>
</evidence>
<evidence type="ECO:0000256" key="4">
    <source>
        <dbReference type="ARBA" id="ARBA00022475"/>
    </source>
</evidence>
<dbReference type="PANTHER" id="PTHR46480">
    <property type="entry name" value="F20B24.22"/>
    <property type="match status" value="1"/>
</dbReference>
<keyword evidence="9" id="KW-0406">Ion transport</keyword>
<dbReference type="STRING" id="6182.A0A4Z2DX99"/>
<feature type="transmembrane region" description="Helical" evidence="14">
    <location>
        <begin position="415"/>
        <end position="433"/>
    </location>
</feature>
<keyword evidence="11" id="KW-0407">Ion channel</keyword>